<dbReference type="InterPro" id="IPR036291">
    <property type="entry name" value="NAD(P)-bd_dom_sf"/>
</dbReference>
<dbReference type="Pfam" id="PF01408">
    <property type="entry name" value="GFO_IDH_MocA"/>
    <property type="match status" value="1"/>
</dbReference>
<dbReference type="Gene3D" id="3.30.360.10">
    <property type="entry name" value="Dihydrodipicolinate Reductase, domain 2"/>
    <property type="match status" value="1"/>
</dbReference>
<dbReference type="PANTHER" id="PTHR43249:SF1">
    <property type="entry name" value="D-GLUCOSIDE 3-DEHYDROGENASE"/>
    <property type="match status" value="1"/>
</dbReference>
<evidence type="ECO:0000313" key="3">
    <source>
        <dbReference type="EMBL" id="PQV64614.1"/>
    </source>
</evidence>
<evidence type="ECO:0000259" key="2">
    <source>
        <dbReference type="Pfam" id="PF22725"/>
    </source>
</evidence>
<evidence type="ECO:0000259" key="1">
    <source>
        <dbReference type="Pfam" id="PF01408"/>
    </source>
</evidence>
<reference evidence="3 4" key="1">
    <citation type="journal article" date="2018" name="Syst. Appl. Microbiol.">
        <title>Abditibacterium utsteinense sp. nov., the first cultivated member of candidate phylum FBP, isolated from ice-free Antarctic soil samples.</title>
        <authorList>
            <person name="Tahon G."/>
            <person name="Tytgat B."/>
            <person name="Lebbe L."/>
            <person name="Carlier A."/>
            <person name="Willems A."/>
        </authorList>
    </citation>
    <scope>NUCLEOTIDE SEQUENCE [LARGE SCALE GENOMIC DNA]</scope>
    <source>
        <strain evidence="3 4">LMG 29911</strain>
    </source>
</reference>
<gene>
    <name evidence="3" type="ORF">B1R32_104107</name>
</gene>
<accession>A0A2S8SV07</accession>
<dbReference type="GO" id="GO:0000166">
    <property type="term" value="F:nucleotide binding"/>
    <property type="evidence" value="ECO:0007669"/>
    <property type="project" value="InterPro"/>
</dbReference>
<dbReference type="InterPro" id="IPR055170">
    <property type="entry name" value="GFO_IDH_MocA-like_dom"/>
</dbReference>
<dbReference type="InterPro" id="IPR000683">
    <property type="entry name" value="Gfo/Idh/MocA-like_OxRdtase_N"/>
</dbReference>
<dbReference type="SUPFAM" id="SSF51735">
    <property type="entry name" value="NAD(P)-binding Rossmann-fold domains"/>
    <property type="match status" value="1"/>
</dbReference>
<keyword evidence="4" id="KW-1185">Reference proteome</keyword>
<dbReference type="RefSeq" id="WP_105482994.1">
    <property type="nucleotide sequence ID" value="NZ_NIGF01000004.1"/>
</dbReference>
<dbReference type="AlphaFoldDB" id="A0A2S8SV07"/>
<dbReference type="PANTHER" id="PTHR43249">
    <property type="entry name" value="UDP-N-ACETYL-2-AMINO-2-DEOXY-D-GLUCURONATE OXIDASE"/>
    <property type="match status" value="1"/>
</dbReference>
<dbReference type="Gene3D" id="3.40.50.720">
    <property type="entry name" value="NAD(P)-binding Rossmann-like Domain"/>
    <property type="match status" value="1"/>
</dbReference>
<dbReference type="OrthoDB" id="9792935at2"/>
<feature type="domain" description="GFO/IDH/MocA-like oxidoreductase" evidence="2">
    <location>
        <begin position="152"/>
        <end position="232"/>
    </location>
</feature>
<dbReference type="InParanoid" id="A0A2S8SV07"/>
<comment type="caution">
    <text evidence="3">The sequence shown here is derived from an EMBL/GenBank/DDBJ whole genome shotgun (WGS) entry which is preliminary data.</text>
</comment>
<protein>
    <submittedName>
        <fullName evidence="3">Putative dehydrogenase</fullName>
    </submittedName>
</protein>
<evidence type="ECO:0000313" key="4">
    <source>
        <dbReference type="Proteomes" id="UP000237684"/>
    </source>
</evidence>
<dbReference type="Proteomes" id="UP000237684">
    <property type="component" value="Unassembled WGS sequence"/>
</dbReference>
<organism evidence="3 4">
    <name type="scientific">Abditibacterium utsteinense</name>
    <dbReference type="NCBI Taxonomy" id="1960156"/>
    <lineage>
        <taxon>Bacteria</taxon>
        <taxon>Pseudomonadati</taxon>
        <taxon>Abditibacteriota</taxon>
        <taxon>Abditibacteriia</taxon>
        <taxon>Abditibacteriales</taxon>
        <taxon>Abditibacteriaceae</taxon>
        <taxon>Abditibacterium</taxon>
    </lineage>
</organism>
<proteinExistence type="predicted"/>
<dbReference type="EMBL" id="NIGF01000004">
    <property type="protein sequence ID" value="PQV64614.1"/>
    <property type="molecule type" value="Genomic_DNA"/>
</dbReference>
<sequence length="313" mass="33606">MPIQIGFLGAGAMARSHALALQTLDAQIVAVCDLSAPKAAEFSEDFGAEIYSSANRMLNGAALDALYICTPPSVRGPVEIAAAKLGIALFIETPVALNLRTAQSVASAITKNGVLCSVGGAWRYAESTTRLRKIFAPKNAPAPQILSARWLEPPLQSAWRLDAKQSGGLWLDGGYAALDLMRVFGGEIKKVSAFSVSDSLKTAILQFGNGALGHLSVGSTFENAHQREFSIASSDALHFLWNEKLETRRGEESFIFCGRDDALLAQNAAWIRSLNTGKKAEIRNTYADAMKTLRLGLALNRKSFADFAVNSQN</sequence>
<dbReference type="Pfam" id="PF22725">
    <property type="entry name" value="GFO_IDH_MocA_C3"/>
    <property type="match status" value="1"/>
</dbReference>
<dbReference type="InterPro" id="IPR052515">
    <property type="entry name" value="Gfo/Idh/MocA_Oxidoreductase"/>
</dbReference>
<name>A0A2S8SV07_9BACT</name>
<dbReference type="SUPFAM" id="SSF55347">
    <property type="entry name" value="Glyceraldehyde-3-phosphate dehydrogenase-like, C-terminal domain"/>
    <property type="match status" value="1"/>
</dbReference>
<feature type="domain" description="Gfo/Idh/MocA-like oxidoreductase N-terminal" evidence="1">
    <location>
        <begin position="3"/>
        <end position="119"/>
    </location>
</feature>